<gene>
    <name evidence="2" type="ORF">HD594_000371</name>
</gene>
<feature type="region of interest" description="Disordered" evidence="1">
    <location>
        <begin position="76"/>
        <end position="112"/>
    </location>
</feature>
<feature type="compositionally biased region" description="Low complexity" evidence="1">
    <location>
        <begin position="80"/>
        <end position="95"/>
    </location>
</feature>
<sequence>MKIVSSSDWRSSLPFETPTLLSEVMPGEDANCFICGTGADPRPRTELWAVKHRHPKNHDGYVRFYCLEHRPAVAAPPAPTVTAASTGRSRSASRPAAERRTAAPRRTPAPEKPRAVCPNCFVEVAASGVCGLCGEKIA</sequence>
<protein>
    <recommendedName>
        <fullName evidence="4">Glucose-6-phosphate dehydrogenase</fullName>
    </recommendedName>
</protein>
<evidence type="ECO:0000313" key="2">
    <source>
        <dbReference type="EMBL" id="MBB6390058.1"/>
    </source>
</evidence>
<evidence type="ECO:0008006" key="4">
    <source>
        <dbReference type="Google" id="ProtNLM"/>
    </source>
</evidence>
<organism evidence="2 3">
    <name type="scientific">Microbacterium thalassium</name>
    <dbReference type="NCBI Taxonomy" id="362649"/>
    <lineage>
        <taxon>Bacteria</taxon>
        <taxon>Bacillati</taxon>
        <taxon>Actinomycetota</taxon>
        <taxon>Actinomycetes</taxon>
        <taxon>Micrococcales</taxon>
        <taxon>Microbacteriaceae</taxon>
        <taxon>Microbacterium</taxon>
    </lineage>
</organism>
<comment type="caution">
    <text evidence="2">The sequence shown here is derived from an EMBL/GenBank/DDBJ whole genome shotgun (WGS) entry which is preliminary data.</text>
</comment>
<keyword evidence="3" id="KW-1185">Reference proteome</keyword>
<dbReference type="EMBL" id="JACHML010000001">
    <property type="protein sequence ID" value="MBB6390058.1"/>
    <property type="molecule type" value="Genomic_DNA"/>
</dbReference>
<dbReference type="Proteomes" id="UP000537775">
    <property type="component" value="Unassembled WGS sequence"/>
</dbReference>
<proteinExistence type="predicted"/>
<accession>A0A7X0FM63</accession>
<reference evidence="2 3" key="1">
    <citation type="submission" date="2020-08" db="EMBL/GenBank/DDBJ databases">
        <title>Sequencing the genomes of 1000 actinobacteria strains.</title>
        <authorList>
            <person name="Klenk H.-P."/>
        </authorList>
    </citation>
    <scope>NUCLEOTIDE SEQUENCE [LARGE SCALE GENOMIC DNA]</scope>
    <source>
        <strain evidence="2 3">DSM 12511</strain>
    </source>
</reference>
<evidence type="ECO:0000313" key="3">
    <source>
        <dbReference type="Proteomes" id="UP000537775"/>
    </source>
</evidence>
<dbReference type="RefSeq" id="WP_184749323.1">
    <property type="nucleotide sequence ID" value="NZ_BAAAJR010000003.1"/>
</dbReference>
<evidence type="ECO:0000256" key="1">
    <source>
        <dbReference type="SAM" id="MobiDB-lite"/>
    </source>
</evidence>
<dbReference type="AlphaFoldDB" id="A0A7X0FM63"/>
<name>A0A7X0FM63_9MICO</name>